<dbReference type="RefSeq" id="XP_026744048.1">
    <property type="nucleotide sequence ID" value="XM_026888247.1"/>
</dbReference>
<keyword evidence="11" id="KW-1185">Reference proteome</keyword>
<evidence type="ECO:0000256" key="3">
    <source>
        <dbReference type="ARBA" id="ARBA00021406"/>
    </source>
</evidence>
<dbReference type="GO" id="GO:0005879">
    <property type="term" value="C:axonemal microtubule"/>
    <property type="evidence" value="ECO:0007669"/>
    <property type="project" value="TreeGrafter"/>
</dbReference>
<evidence type="ECO:0000313" key="11">
    <source>
        <dbReference type="Proteomes" id="UP000322000"/>
    </source>
</evidence>
<evidence type="ECO:0000256" key="9">
    <source>
        <dbReference type="SAM" id="Coils"/>
    </source>
</evidence>
<evidence type="ECO:0000256" key="7">
    <source>
        <dbReference type="ARBA" id="ARBA00023054"/>
    </source>
</evidence>
<feature type="coiled-coil region" evidence="9">
    <location>
        <begin position="460"/>
        <end position="556"/>
    </location>
</feature>
<keyword evidence="7 9" id="KW-0175">Coiled coil</keyword>
<keyword evidence="6" id="KW-0970">Cilium biogenesis/degradation</keyword>
<evidence type="ECO:0000256" key="2">
    <source>
        <dbReference type="ARBA" id="ARBA00009485"/>
    </source>
</evidence>
<dbReference type="PANTHER" id="PTHR34031:SF1">
    <property type="entry name" value="CENTROSOMAL PROTEIN OF 162 KDA"/>
    <property type="match status" value="1"/>
</dbReference>
<evidence type="ECO:0000256" key="1">
    <source>
        <dbReference type="ARBA" id="ARBA00004114"/>
    </source>
</evidence>
<dbReference type="FunCoup" id="A0A7E5WT93">
    <property type="interactions" value="16"/>
</dbReference>
<dbReference type="GO" id="GO:0005814">
    <property type="term" value="C:centriole"/>
    <property type="evidence" value="ECO:0007669"/>
    <property type="project" value="UniProtKB-SubCell"/>
</dbReference>
<dbReference type="OrthoDB" id="2157184at2759"/>
<dbReference type="KEGG" id="tnl:113505502"/>
<dbReference type="GO" id="GO:0060271">
    <property type="term" value="P:cilium assembly"/>
    <property type="evidence" value="ECO:0007669"/>
    <property type="project" value="TreeGrafter"/>
</dbReference>
<accession>A0A7E5WT93</accession>
<dbReference type="Proteomes" id="UP000322000">
    <property type="component" value="Chromosome 26"/>
</dbReference>
<reference evidence="12" key="1">
    <citation type="submission" date="2025-08" db="UniProtKB">
        <authorList>
            <consortium name="RefSeq"/>
        </authorList>
    </citation>
    <scope>IDENTIFICATION</scope>
</reference>
<comment type="similarity">
    <text evidence="2">Belongs to the CEP162 family.</text>
</comment>
<protein>
    <recommendedName>
        <fullName evidence="3">Centrosomal protein of 162 kDa</fullName>
    </recommendedName>
</protein>
<evidence type="ECO:0000256" key="8">
    <source>
        <dbReference type="ARBA" id="ARBA00023212"/>
    </source>
</evidence>
<dbReference type="PANTHER" id="PTHR34031">
    <property type="entry name" value="CENTROSOMAL PROTEIN OF 162 KDA"/>
    <property type="match status" value="1"/>
</dbReference>
<keyword evidence="5" id="KW-0493">Microtubule</keyword>
<dbReference type="InterPro" id="IPR038774">
    <property type="entry name" value="CEP162-like"/>
</dbReference>
<name>A0A7E5WT93_TRINI</name>
<dbReference type="AlphaFoldDB" id="A0A7E5WT93"/>
<dbReference type="InParanoid" id="A0A7E5WT93"/>
<feature type="coiled-coil region" evidence="9">
    <location>
        <begin position="330"/>
        <end position="357"/>
    </location>
</feature>
<proteinExistence type="inferred from homology"/>
<dbReference type="GeneID" id="113505502"/>
<feature type="coiled-coil region" evidence="9">
    <location>
        <begin position="193"/>
        <end position="234"/>
    </location>
</feature>
<evidence type="ECO:0000256" key="6">
    <source>
        <dbReference type="ARBA" id="ARBA00022794"/>
    </source>
</evidence>
<evidence type="ECO:0000256" key="4">
    <source>
        <dbReference type="ARBA" id="ARBA00022490"/>
    </source>
</evidence>
<evidence type="ECO:0000256" key="5">
    <source>
        <dbReference type="ARBA" id="ARBA00022701"/>
    </source>
</evidence>
<keyword evidence="4" id="KW-0963">Cytoplasm</keyword>
<evidence type="ECO:0000313" key="12">
    <source>
        <dbReference type="RefSeq" id="XP_026744048.1"/>
    </source>
</evidence>
<organism evidence="11 12">
    <name type="scientific">Trichoplusia ni</name>
    <name type="common">Cabbage looper</name>
    <dbReference type="NCBI Taxonomy" id="7111"/>
    <lineage>
        <taxon>Eukaryota</taxon>
        <taxon>Metazoa</taxon>
        <taxon>Ecdysozoa</taxon>
        <taxon>Arthropoda</taxon>
        <taxon>Hexapoda</taxon>
        <taxon>Insecta</taxon>
        <taxon>Pterygota</taxon>
        <taxon>Neoptera</taxon>
        <taxon>Endopterygota</taxon>
        <taxon>Lepidoptera</taxon>
        <taxon>Glossata</taxon>
        <taxon>Ditrysia</taxon>
        <taxon>Noctuoidea</taxon>
        <taxon>Noctuidae</taxon>
        <taxon>Plusiinae</taxon>
        <taxon>Trichoplusia</taxon>
    </lineage>
</organism>
<evidence type="ECO:0000256" key="10">
    <source>
        <dbReference type="SAM" id="MobiDB-lite"/>
    </source>
</evidence>
<comment type="subcellular location">
    <subcellularLocation>
        <location evidence="1">Cytoplasm</location>
        <location evidence="1">Cytoskeleton</location>
        <location evidence="1">Microtubule organizing center</location>
        <location evidence="1">Centrosome</location>
        <location evidence="1">Centriole</location>
    </subcellularLocation>
</comment>
<feature type="region of interest" description="Disordered" evidence="10">
    <location>
        <begin position="124"/>
        <end position="155"/>
    </location>
</feature>
<gene>
    <name evidence="12" type="primary">LOC113505502</name>
</gene>
<feature type="compositionally biased region" description="Polar residues" evidence="10">
    <location>
        <begin position="133"/>
        <end position="145"/>
    </location>
</feature>
<feature type="region of interest" description="Disordered" evidence="10">
    <location>
        <begin position="89"/>
        <end position="110"/>
    </location>
</feature>
<keyword evidence="8" id="KW-0206">Cytoskeleton</keyword>
<sequence length="641" mass="74297">MAQNVLAIHQDVGSNDNSMSTKEFLQFEKTCEAYKGSDEEIRYIFNEIKKLTSPNKTEKVISDDVDDVELILKRAEDLAQETKNLLKATPVSPNVPSRPKTPVFSPDPEAIPQIKVTKPNETEMEIPEHKEYNNNSTKANQYAKQNTKENTETRRKPKLRPFSAGVIDSKKRETTKASKSISSSPKKINLCKHENLIEEFKDTKERAKSLELMNVQLTEDNKALRKKVEQLTEDKHVVDLKLAECEKFVGRLGREYENRNTELKSVKENENRILVELNKERNDKKNFTIQHEKDLVIIQDLQRQVKEMEMILKRKHPDSVSALIVASKSSTVEDNKKKLLEERIARLEQELKDKEDHFQGILLTLQEKFGDMKQKYESHIIDVERQLMDDRKVNTELKNKLNRTNLTDSATQTLPRNKHTVSTQTFIKPDRASSAVSRLSQNSTLILNRLKEDSYLVATIKGLQSELTVKQRTIAKINRETEELRKNLRNLQKEKEVLLHLNPHKKTACKSKSTENILARMNTEMEAELSEIKKQKEVLVQERNTLLDSLKRTNEEFILLKKKRIQDLHTLQLAHEKELMQMNTQVYPLQEEIKLLNRTVEILQERVRSADDKMLRYQAGIKDDVHAGGDNNASKGKRDIR</sequence>